<gene>
    <name evidence="1" type="ORF">JKP34_08815</name>
</gene>
<accession>A0A937DH01</accession>
<sequence>MMFKKFIFAIYCKWYQLKKDYFLLLTLVFINGCIEPYKFRIENNEPHLVVEGFISNVSYHKTLDYPSNGRYFSIKLGYTSDVINTYGEAVTNAIVTLQNDLGNEWNYTEVNNDEEVLYYLLEEDFKISPDRKYKLYITLQNEEVYESDWVSMPTLETETDEMGEIGFQEIEKEKYVYIAGEEEIRSVKGFNSTIHLPKNTSGEKRYYKWTYDPIWIFPTPISGFPGGAPPLCWAVNKYFLTDYDLQEDILGDYKKDLFFLETIGNEKIYVKLSVLITQQLLNKDYFLYCKELQENASTGTLFDKLPYNLQGNIHPVNNNKNVSGYFAAVSEQASRWYFDKKELSYNVVNDLAENCIKYGNPPAPECYNCLNYSRGQAQSEPPAWWNPN</sequence>
<organism evidence="1 2">
    <name type="scientific">Marivirga atlantica</name>
    <dbReference type="NCBI Taxonomy" id="1548457"/>
    <lineage>
        <taxon>Bacteria</taxon>
        <taxon>Pseudomonadati</taxon>
        <taxon>Bacteroidota</taxon>
        <taxon>Cytophagia</taxon>
        <taxon>Cytophagales</taxon>
        <taxon>Marivirgaceae</taxon>
        <taxon>Marivirga</taxon>
    </lineage>
</organism>
<dbReference type="Pfam" id="PF14054">
    <property type="entry name" value="DUF4249"/>
    <property type="match status" value="1"/>
</dbReference>
<comment type="caution">
    <text evidence="1">The sequence shown here is derived from an EMBL/GenBank/DDBJ whole genome shotgun (WGS) entry which is preliminary data.</text>
</comment>
<proteinExistence type="predicted"/>
<reference evidence="1" key="1">
    <citation type="submission" date="2021-01" db="EMBL/GenBank/DDBJ databases">
        <title>Marivirga sp. nov., isolated from intertidal surface sediments.</title>
        <authorList>
            <person name="Zhang M."/>
        </authorList>
    </citation>
    <scope>NUCLEOTIDE SEQUENCE</scope>
    <source>
        <strain evidence="1">SM1354</strain>
    </source>
</reference>
<dbReference type="Proteomes" id="UP000642920">
    <property type="component" value="Unassembled WGS sequence"/>
</dbReference>
<dbReference type="AlphaFoldDB" id="A0A937DH01"/>
<dbReference type="InterPro" id="IPR025345">
    <property type="entry name" value="DUF4249"/>
</dbReference>
<keyword evidence="2" id="KW-1185">Reference proteome</keyword>
<evidence type="ECO:0000313" key="1">
    <source>
        <dbReference type="EMBL" id="MBL0765348.1"/>
    </source>
</evidence>
<dbReference type="EMBL" id="JAERQG010000002">
    <property type="protein sequence ID" value="MBL0765348.1"/>
    <property type="molecule type" value="Genomic_DNA"/>
</dbReference>
<dbReference type="RefSeq" id="WP_201919880.1">
    <property type="nucleotide sequence ID" value="NZ_JAERQG010000002.1"/>
</dbReference>
<protein>
    <submittedName>
        <fullName evidence="1">DUF4249 domain-containing protein</fullName>
    </submittedName>
</protein>
<name>A0A937DH01_9BACT</name>
<evidence type="ECO:0000313" key="2">
    <source>
        <dbReference type="Proteomes" id="UP000642920"/>
    </source>
</evidence>